<feature type="chain" id="PRO_5040971430" evidence="1">
    <location>
        <begin position="27"/>
        <end position="427"/>
    </location>
</feature>
<feature type="domain" description="Amidohydrolase-related" evidence="2">
    <location>
        <begin position="133"/>
        <end position="406"/>
    </location>
</feature>
<evidence type="ECO:0000259" key="2">
    <source>
        <dbReference type="Pfam" id="PF01979"/>
    </source>
</evidence>
<dbReference type="GO" id="GO:0016810">
    <property type="term" value="F:hydrolase activity, acting on carbon-nitrogen (but not peptide) bonds"/>
    <property type="evidence" value="ECO:0007669"/>
    <property type="project" value="InterPro"/>
</dbReference>
<dbReference type="Pfam" id="PF22643">
    <property type="entry name" value="NagA_N"/>
    <property type="match status" value="1"/>
</dbReference>
<dbReference type="Gene3D" id="3.40.50.10910">
    <property type="entry name" value="Amidohydrolase"/>
    <property type="match status" value="1"/>
</dbReference>
<dbReference type="SUPFAM" id="SSF51556">
    <property type="entry name" value="Metallo-dependent hydrolases"/>
    <property type="match status" value="1"/>
</dbReference>
<name>A0A9X3J3V2_9BACT</name>
<keyword evidence="1" id="KW-0732">Signal</keyword>
<protein>
    <submittedName>
        <fullName evidence="3">Amidohydrolase family protein</fullName>
    </submittedName>
</protein>
<dbReference type="RefSeq" id="WP_267777722.1">
    <property type="nucleotide sequence ID" value="NZ_JAPNKE010000002.1"/>
</dbReference>
<reference evidence="3" key="1">
    <citation type="submission" date="2022-11" db="EMBL/GenBank/DDBJ databases">
        <title>Minimal conservation of predation-associated metabolite biosynthetic gene clusters underscores biosynthetic potential of Myxococcota including descriptions for ten novel species: Archangium lansinium sp. nov., Myxococcus landrumus sp. nov., Nannocystis bai.</title>
        <authorList>
            <person name="Ahearne A."/>
            <person name="Stevens C."/>
            <person name="Phillips K."/>
        </authorList>
    </citation>
    <scope>NUCLEOTIDE SEQUENCE</scope>
    <source>
        <strain evidence="3">Na p29</strain>
    </source>
</reference>
<proteinExistence type="predicted"/>
<dbReference type="Gene3D" id="3.30.110.90">
    <property type="entry name" value="Amidohydrolase"/>
    <property type="match status" value="1"/>
</dbReference>
<dbReference type="PANTHER" id="PTHR43135">
    <property type="entry name" value="ALPHA-D-RIBOSE 1-METHYLPHOSPHONATE 5-TRIPHOSPHATE DIPHOSPHATASE"/>
    <property type="match status" value="1"/>
</dbReference>
<evidence type="ECO:0000256" key="1">
    <source>
        <dbReference type="SAM" id="SignalP"/>
    </source>
</evidence>
<comment type="caution">
    <text evidence="3">The sequence shown here is derived from an EMBL/GenBank/DDBJ whole genome shotgun (WGS) entry which is preliminary data.</text>
</comment>
<dbReference type="PANTHER" id="PTHR43135:SF3">
    <property type="entry name" value="ALPHA-D-RIBOSE 1-METHYLPHOSPHONATE 5-TRIPHOSPHATE DIPHOSPHATASE"/>
    <property type="match status" value="1"/>
</dbReference>
<gene>
    <name evidence="3" type="ORF">OV079_50580</name>
</gene>
<feature type="signal peptide" evidence="1">
    <location>
        <begin position="1"/>
        <end position="26"/>
    </location>
</feature>
<dbReference type="InterPro" id="IPR032466">
    <property type="entry name" value="Metal_Hydrolase"/>
</dbReference>
<dbReference type="InterPro" id="IPR011059">
    <property type="entry name" value="Metal-dep_hydrolase_composite"/>
</dbReference>
<dbReference type="Gene3D" id="2.30.40.10">
    <property type="entry name" value="Urease, subunit C, domain 1"/>
    <property type="match status" value="1"/>
</dbReference>
<dbReference type="SUPFAM" id="SSF51338">
    <property type="entry name" value="Composite domain of metallo-dependent hydrolases"/>
    <property type="match status" value="1"/>
</dbReference>
<dbReference type="AlphaFoldDB" id="A0A9X3J3V2"/>
<accession>A0A9X3J3V2</accession>
<sequence length="427" mass="45071">MTRHYTLMTSLALAFTLGTTSRSAEAAHPTCSQSFAVTNVRVFDGDKVLVKATVLVVDDEIAAVGPNVKIPQGTPTIDGAGATLMPGMLDSHAHAWQRGDLERAAQFGVTTEFDMWSDLGFIQAMTAEQESTGAPDRADVFSAIHPATVTEGYPYNWTPDVIESPTVDSPQGAKKFVKDRIKEGANHLKIMLEDGTLTGPPIPVLSDATIAALTKEARKRGMLSMAHITKQAPAFSAVGNGVDGLVHVFVDELATAQFVKLAVAKGIFVVGTLGAEESFITTDGGAAIIADPDLGPYLTELEKEYLLFPAPPSVLTLENLQIAQDNVLALHDAGVPILAGTDLATHGVSIHRDLELLVDAGLTPTQALVAATSAPADAFGFGDRGRIAPGLRADLVLVDGDPTTDILATRAIRKIWKLGVEVERALP</sequence>
<dbReference type="Proteomes" id="UP001150924">
    <property type="component" value="Unassembled WGS sequence"/>
</dbReference>
<dbReference type="Gene3D" id="1.20.58.520">
    <property type="entry name" value="Amidohydrolase"/>
    <property type="match status" value="1"/>
</dbReference>
<dbReference type="EMBL" id="JAPNKE010000002">
    <property type="protein sequence ID" value="MCY1013645.1"/>
    <property type="molecule type" value="Genomic_DNA"/>
</dbReference>
<dbReference type="InterPro" id="IPR051781">
    <property type="entry name" value="Metallo-dep_Hydrolase"/>
</dbReference>
<keyword evidence="4" id="KW-1185">Reference proteome</keyword>
<dbReference type="InterPro" id="IPR006680">
    <property type="entry name" value="Amidohydro-rel"/>
</dbReference>
<evidence type="ECO:0000313" key="4">
    <source>
        <dbReference type="Proteomes" id="UP001150924"/>
    </source>
</evidence>
<evidence type="ECO:0000313" key="3">
    <source>
        <dbReference type="EMBL" id="MCY1013645.1"/>
    </source>
</evidence>
<dbReference type="Pfam" id="PF01979">
    <property type="entry name" value="Amidohydro_1"/>
    <property type="match status" value="1"/>
</dbReference>
<organism evidence="3 4">
    <name type="scientific">Nannocystis pusilla</name>
    <dbReference type="NCBI Taxonomy" id="889268"/>
    <lineage>
        <taxon>Bacteria</taxon>
        <taxon>Pseudomonadati</taxon>
        <taxon>Myxococcota</taxon>
        <taxon>Polyangia</taxon>
        <taxon>Nannocystales</taxon>
        <taxon>Nannocystaceae</taxon>
        <taxon>Nannocystis</taxon>
    </lineage>
</organism>